<dbReference type="PANTHER" id="PTHR23282">
    <property type="entry name" value="APICAL ENDOSOMAL GLYCOPROTEIN PRECURSOR"/>
    <property type="match status" value="1"/>
</dbReference>
<dbReference type="GO" id="GO:0016020">
    <property type="term" value="C:membrane"/>
    <property type="evidence" value="ECO:0007669"/>
    <property type="project" value="InterPro"/>
</dbReference>
<dbReference type="PANTHER" id="PTHR23282:SF101">
    <property type="entry name" value="MAM DOMAIN-CONTAINING PROTEIN"/>
    <property type="match status" value="1"/>
</dbReference>
<evidence type="ECO:0000313" key="4">
    <source>
        <dbReference type="Proteomes" id="UP000502823"/>
    </source>
</evidence>
<dbReference type="Gene3D" id="2.60.120.200">
    <property type="match status" value="3"/>
</dbReference>
<evidence type="ECO:0000313" key="3">
    <source>
        <dbReference type="EMBL" id="GFG30606.1"/>
    </source>
</evidence>
<sequence length="629" mass="69737">YVMDGLSPAELRVLLQTEPPRGTSYTNASDSDVVWQAEYHTQGMWVATQFLYTSEIMFEGIPVDVSDPSRPYRGFIAVDSIKQRPGSHCSGFCTFAAGFCDWGNEQGDDFDWSLSRGSRSPVTGPASDRSPDRSAGGGYAFIDSSFPRRPGDIARLSSLIFPPTDPNSPWCMRFWFHMFGSSVGALRVLLRVHSVRTPSLRQVWTLSGSAGNAWFMAQVTVSSLHDFQIVLEASVGSTGMSDIAVDDVTFVQGPCPVAPQVAAPLAGDCTFEVDECGWTSGQGARAHDRIEWQRAPVRMQNVRYQRRPSRNAQISSSENEFYLNLGRKLLQPTGSASQLISVQFPGPEEPRCLCFWYFMYEPFIDVGGPSLGVLHVLLQVGKLQNTLPIWHLTNNQGPTWNYGQVAIKQNDSYKVVFEGIWGPNRASGMISIDDISFYEGECSIKPPHALVRPEDCSFERGICGWHNVTNSDSNKRLMSWQLAFDMHHPAELPDRTFSTSEGYIFFDIFTINQQQNVVQLLSPVMNGKGYDELCFTFWYAAFGASDSTQLHVIKADPNSSTGQMMWNMTAGGYDSSRPNWTPAQFTVDARSSFKIILEGKASNGGFAVDDIKTQPGTCETRPSLAKPSE</sequence>
<feature type="domain" description="MAM" evidence="2">
    <location>
        <begin position="91"/>
        <end position="257"/>
    </location>
</feature>
<dbReference type="InterPro" id="IPR013320">
    <property type="entry name" value="ConA-like_dom_sf"/>
</dbReference>
<dbReference type="InterPro" id="IPR051560">
    <property type="entry name" value="MAM_domain-containing"/>
</dbReference>
<dbReference type="Proteomes" id="UP000502823">
    <property type="component" value="Unassembled WGS sequence"/>
</dbReference>
<dbReference type="Pfam" id="PF00629">
    <property type="entry name" value="MAM"/>
    <property type="match status" value="3"/>
</dbReference>
<organism evidence="3 4">
    <name type="scientific">Coptotermes formosanus</name>
    <name type="common">Formosan subterranean termite</name>
    <dbReference type="NCBI Taxonomy" id="36987"/>
    <lineage>
        <taxon>Eukaryota</taxon>
        <taxon>Metazoa</taxon>
        <taxon>Ecdysozoa</taxon>
        <taxon>Arthropoda</taxon>
        <taxon>Hexapoda</taxon>
        <taxon>Insecta</taxon>
        <taxon>Pterygota</taxon>
        <taxon>Neoptera</taxon>
        <taxon>Polyneoptera</taxon>
        <taxon>Dictyoptera</taxon>
        <taxon>Blattodea</taxon>
        <taxon>Blattoidea</taxon>
        <taxon>Termitoidae</taxon>
        <taxon>Rhinotermitidae</taxon>
        <taxon>Coptotermes</taxon>
    </lineage>
</organism>
<keyword evidence="4" id="KW-1185">Reference proteome</keyword>
<reference evidence="4" key="1">
    <citation type="submission" date="2020-01" db="EMBL/GenBank/DDBJ databases">
        <title>Draft genome sequence of the Termite Coptotermes fromosanus.</title>
        <authorList>
            <person name="Itakura S."/>
            <person name="Yosikawa Y."/>
            <person name="Umezawa K."/>
        </authorList>
    </citation>
    <scope>NUCLEOTIDE SEQUENCE [LARGE SCALE GENOMIC DNA]</scope>
</reference>
<feature type="domain" description="MAM" evidence="2">
    <location>
        <begin position="454"/>
        <end position="620"/>
    </location>
</feature>
<protein>
    <recommendedName>
        <fullName evidence="2">MAM domain-containing protein</fullName>
    </recommendedName>
</protein>
<dbReference type="AlphaFoldDB" id="A0A6L2PDW9"/>
<comment type="caution">
    <text evidence="3">The sequence shown here is derived from an EMBL/GenBank/DDBJ whole genome shotgun (WGS) entry which is preliminary data.</text>
</comment>
<dbReference type="EMBL" id="BLKM01000236">
    <property type="protein sequence ID" value="GFG30606.1"/>
    <property type="molecule type" value="Genomic_DNA"/>
</dbReference>
<dbReference type="InterPro" id="IPR000998">
    <property type="entry name" value="MAM_dom"/>
</dbReference>
<dbReference type="SMART" id="SM00137">
    <property type="entry name" value="MAM"/>
    <property type="match status" value="3"/>
</dbReference>
<dbReference type="PROSITE" id="PS50060">
    <property type="entry name" value="MAM_2"/>
    <property type="match status" value="3"/>
</dbReference>
<accession>A0A6L2PDW9</accession>
<evidence type="ECO:0000256" key="1">
    <source>
        <dbReference type="SAM" id="MobiDB-lite"/>
    </source>
</evidence>
<feature type="domain" description="MAM" evidence="2">
    <location>
        <begin position="267"/>
        <end position="444"/>
    </location>
</feature>
<gene>
    <name evidence="3" type="ORF">Cfor_05173</name>
</gene>
<dbReference type="InParanoid" id="A0A6L2PDW9"/>
<dbReference type="CDD" id="cd06263">
    <property type="entry name" value="MAM"/>
    <property type="match status" value="3"/>
</dbReference>
<name>A0A6L2PDW9_COPFO</name>
<feature type="region of interest" description="Disordered" evidence="1">
    <location>
        <begin position="113"/>
        <end position="135"/>
    </location>
</feature>
<feature type="non-terminal residue" evidence="3">
    <location>
        <position position="1"/>
    </location>
</feature>
<proteinExistence type="predicted"/>
<dbReference type="OrthoDB" id="409956at2759"/>
<evidence type="ECO:0000259" key="2">
    <source>
        <dbReference type="PROSITE" id="PS50060"/>
    </source>
</evidence>
<dbReference type="SUPFAM" id="SSF49899">
    <property type="entry name" value="Concanavalin A-like lectins/glucanases"/>
    <property type="match status" value="3"/>
</dbReference>